<organism evidence="2 3">
    <name type="scientific">Parasitella parasitica</name>
    <dbReference type="NCBI Taxonomy" id="35722"/>
    <lineage>
        <taxon>Eukaryota</taxon>
        <taxon>Fungi</taxon>
        <taxon>Fungi incertae sedis</taxon>
        <taxon>Mucoromycota</taxon>
        <taxon>Mucoromycotina</taxon>
        <taxon>Mucoromycetes</taxon>
        <taxon>Mucorales</taxon>
        <taxon>Mucorineae</taxon>
        <taxon>Mucoraceae</taxon>
        <taxon>Parasitella</taxon>
    </lineage>
</organism>
<feature type="compositionally biased region" description="Polar residues" evidence="1">
    <location>
        <begin position="240"/>
        <end position="253"/>
    </location>
</feature>
<protein>
    <submittedName>
        <fullName evidence="2">Uncharacterized protein</fullName>
    </submittedName>
</protein>
<feature type="compositionally biased region" description="Acidic residues" evidence="1">
    <location>
        <begin position="197"/>
        <end position="215"/>
    </location>
</feature>
<evidence type="ECO:0000256" key="1">
    <source>
        <dbReference type="SAM" id="MobiDB-lite"/>
    </source>
</evidence>
<evidence type="ECO:0000313" key="3">
    <source>
        <dbReference type="Proteomes" id="UP000054107"/>
    </source>
</evidence>
<dbReference type="Proteomes" id="UP000054107">
    <property type="component" value="Unassembled WGS sequence"/>
</dbReference>
<sequence length="316" mass="34255">MNSRYRERKYNTSDNDRLLRALSQPVQAWEKKWTPQSNSKTLQTFKWVKSDRVIEFEQDEVSEEEPEPMETDQTQLAATHGTEQAESDKAEGITNQGSAAPADGTTTVSDTVAPRDTADGQEKISSSTTQQSETTTASSNTADDAAIAPGNTIKKLDESAIPGGPSSIISNKAISSIVAEDEEDDDQRSQTPKLDDISDEDNTNADDDEDNDVDSINDPSKHPALAPHAQAHMTDDDMTDSTVATPQTTTEGNTPMPLLEDETMAEPTNTLPHPLSQEILTGTTAFMNNEDTGSLNNDSPAIQTPEDHVAQHEPEA</sequence>
<feature type="compositionally biased region" description="Polar residues" evidence="1">
    <location>
        <begin position="71"/>
        <end position="84"/>
    </location>
</feature>
<proteinExistence type="predicted"/>
<dbReference type="EMBL" id="LN722800">
    <property type="protein sequence ID" value="CEP09941.1"/>
    <property type="molecule type" value="Genomic_DNA"/>
</dbReference>
<keyword evidence="3" id="KW-1185">Reference proteome</keyword>
<feature type="compositionally biased region" description="Low complexity" evidence="1">
    <location>
        <begin position="124"/>
        <end position="148"/>
    </location>
</feature>
<gene>
    <name evidence="2" type="primary">PARPA_03538.1 scaffold 8337</name>
</gene>
<name>A0A0B7MV73_9FUNG</name>
<dbReference type="OrthoDB" id="2595509at2759"/>
<feature type="compositionally biased region" description="Low complexity" evidence="1">
    <location>
        <begin position="161"/>
        <end position="177"/>
    </location>
</feature>
<feature type="compositionally biased region" description="Polar residues" evidence="1">
    <location>
        <begin position="93"/>
        <end position="110"/>
    </location>
</feature>
<evidence type="ECO:0000313" key="2">
    <source>
        <dbReference type="EMBL" id="CEP09941.1"/>
    </source>
</evidence>
<feature type="compositionally biased region" description="Polar residues" evidence="1">
    <location>
        <begin position="278"/>
        <end position="302"/>
    </location>
</feature>
<dbReference type="AlphaFoldDB" id="A0A0B7MV73"/>
<feature type="region of interest" description="Disordered" evidence="1">
    <location>
        <begin position="56"/>
        <end position="316"/>
    </location>
</feature>
<accession>A0A0B7MV73</accession>
<reference evidence="2 3" key="1">
    <citation type="submission" date="2014-09" db="EMBL/GenBank/DDBJ databases">
        <authorList>
            <person name="Ellenberger Sabrina"/>
        </authorList>
    </citation>
    <scope>NUCLEOTIDE SEQUENCE [LARGE SCALE GENOMIC DNA]</scope>
    <source>
        <strain evidence="2 3">CBS 412.66</strain>
    </source>
</reference>
<feature type="compositionally biased region" description="Basic and acidic residues" evidence="1">
    <location>
        <begin position="305"/>
        <end position="316"/>
    </location>
</feature>
<feature type="compositionally biased region" description="Acidic residues" evidence="1">
    <location>
        <begin position="56"/>
        <end position="70"/>
    </location>
</feature>